<evidence type="ECO:0008006" key="4">
    <source>
        <dbReference type="Google" id="ProtNLM"/>
    </source>
</evidence>
<dbReference type="KEGG" id="fmr:Fuma_03582"/>
<dbReference type="RefSeq" id="WP_077025342.1">
    <property type="nucleotide sequence ID" value="NZ_CP017641.1"/>
</dbReference>
<reference evidence="2 3" key="1">
    <citation type="journal article" date="2016" name="Front. Microbiol.">
        <title>Fuerstia marisgermanicae gen. nov., sp. nov., an Unusual Member of the Phylum Planctomycetes from the German Wadden Sea.</title>
        <authorList>
            <person name="Kohn T."/>
            <person name="Heuer A."/>
            <person name="Jogler M."/>
            <person name="Vollmers J."/>
            <person name="Boedeker C."/>
            <person name="Bunk B."/>
            <person name="Rast P."/>
            <person name="Borchert D."/>
            <person name="Glockner I."/>
            <person name="Freese H.M."/>
            <person name="Klenk H.P."/>
            <person name="Overmann J."/>
            <person name="Kaster A.K."/>
            <person name="Rohde M."/>
            <person name="Wiegand S."/>
            <person name="Jogler C."/>
        </authorList>
    </citation>
    <scope>NUCLEOTIDE SEQUENCE [LARGE SCALE GENOMIC DNA]</scope>
    <source>
        <strain evidence="2 3">NH11</strain>
    </source>
</reference>
<dbReference type="AlphaFoldDB" id="A0A1P8WIU6"/>
<evidence type="ECO:0000256" key="1">
    <source>
        <dbReference type="SAM" id="MobiDB-lite"/>
    </source>
</evidence>
<dbReference type="Proteomes" id="UP000187735">
    <property type="component" value="Chromosome"/>
</dbReference>
<accession>A0A1P8WIU6</accession>
<feature type="region of interest" description="Disordered" evidence="1">
    <location>
        <begin position="42"/>
        <end position="84"/>
    </location>
</feature>
<proteinExistence type="predicted"/>
<protein>
    <recommendedName>
        <fullName evidence="4">HEAT repeat domain-containing protein</fullName>
    </recommendedName>
</protein>
<gene>
    <name evidence="2" type="ORF">Fuma_03582</name>
</gene>
<evidence type="ECO:0000313" key="2">
    <source>
        <dbReference type="EMBL" id="APZ93964.1"/>
    </source>
</evidence>
<name>A0A1P8WIU6_9PLAN</name>
<organism evidence="2 3">
    <name type="scientific">Fuerstiella marisgermanici</name>
    <dbReference type="NCBI Taxonomy" id="1891926"/>
    <lineage>
        <taxon>Bacteria</taxon>
        <taxon>Pseudomonadati</taxon>
        <taxon>Planctomycetota</taxon>
        <taxon>Planctomycetia</taxon>
        <taxon>Planctomycetales</taxon>
        <taxon>Planctomycetaceae</taxon>
        <taxon>Fuerstiella</taxon>
    </lineage>
</organism>
<dbReference type="EMBL" id="CP017641">
    <property type="protein sequence ID" value="APZ93964.1"/>
    <property type="molecule type" value="Genomic_DNA"/>
</dbReference>
<keyword evidence="3" id="KW-1185">Reference proteome</keyword>
<sequence length="490" mass="53791">MPITDQVERWPATLLRVVLLIATVGGPLTNARAFDEGAAAGQSAPPAAAAGEGDATGKEAAKPAAPKPLPGIAPEVAPTTKDDYLRDQRRRVQELRRLQMTMTPQVLTDYQKVQRDFRSLLFQGDMPKQKDLETIKTGLKFMVLSLSDKDVQAVPLDFENAVKKLRNELGRAGAGKINPAAKAKFRELVMGETFTLLQGLMKHNLLARSAAIEVLQDLEVVPSTGGARLTMYDKVDDELVRIMMDKDQPDAVKVRVANTMVNYLEKADAIPQIQAAFARAVATELDKPFLDESYQVFLLATLEKVTIAREVVAPQQAIAICAAAKFLRNPSFELLPRCRAARVLGRAGYDAQMNFDVLAWATADLATETAFKFNQAQDKKDQKWVLCASYLYTAFHHWDRDEATGRPADALPKGFLNRADKSEVVREAYNSAIPLIHHMLFQTKGISRNDLGKLFQWVTANKPANLKFDPSCPPLAMPAANPPAQGGGGN</sequence>
<feature type="compositionally biased region" description="Low complexity" evidence="1">
    <location>
        <begin position="42"/>
        <end position="53"/>
    </location>
</feature>
<evidence type="ECO:0000313" key="3">
    <source>
        <dbReference type="Proteomes" id="UP000187735"/>
    </source>
</evidence>